<protein>
    <submittedName>
        <fullName evidence="2">LysR family transcriptional regulator YnfL</fullName>
    </submittedName>
</protein>
<reference evidence="2 3" key="1">
    <citation type="submission" date="2018-06" db="EMBL/GenBank/DDBJ databases">
        <authorList>
            <consortium name="Pathogen Informatics"/>
            <person name="Doyle S."/>
        </authorList>
    </citation>
    <scope>NUCLEOTIDE SEQUENCE [LARGE SCALE GENOMIC DNA]</scope>
    <source>
        <strain evidence="2 3">NCTC9140</strain>
    </source>
</reference>
<dbReference type="Pfam" id="PF03466">
    <property type="entry name" value="LysR_substrate"/>
    <property type="match status" value="1"/>
</dbReference>
<feature type="domain" description="LysR substrate-binding" evidence="1">
    <location>
        <begin position="2"/>
        <end position="65"/>
    </location>
</feature>
<dbReference type="Gene3D" id="3.40.190.10">
    <property type="entry name" value="Periplasmic binding protein-like II"/>
    <property type="match status" value="2"/>
</dbReference>
<dbReference type="InterPro" id="IPR005119">
    <property type="entry name" value="LysR_subst-bd"/>
</dbReference>
<dbReference type="AlphaFoldDB" id="A0A377TS28"/>
<evidence type="ECO:0000313" key="2">
    <source>
        <dbReference type="EMBL" id="STS82493.1"/>
    </source>
</evidence>
<evidence type="ECO:0000259" key="1">
    <source>
        <dbReference type="Pfam" id="PF03466"/>
    </source>
</evidence>
<gene>
    <name evidence="2" type="ORF">NCTC9140_04243</name>
</gene>
<dbReference type="EMBL" id="UGKQ01000007">
    <property type="protein sequence ID" value="STS82493.1"/>
    <property type="molecule type" value="Genomic_DNA"/>
</dbReference>
<dbReference type="Proteomes" id="UP000254938">
    <property type="component" value="Unassembled WGS sequence"/>
</dbReference>
<name>A0A377TS28_KLEPN</name>
<sequence length="71" mass="8100">MTIIGLVAAGLGVSILPASFQRVQLSEMRWLPIDEQDAVSEMWLVWSKHHEQGALAKRFREALLSWKSEHN</sequence>
<evidence type="ECO:0000313" key="3">
    <source>
        <dbReference type="Proteomes" id="UP000254938"/>
    </source>
</evidence>
<dbReference type="SUPFAM" id="SSF53850">
    <property type="entry name" value="Periplasmic binding protein-like II"/>
    <property type="match status" value="1"/>
</dbReference>
<organism evidence="2 3">
    <name type="scientific">Klebsiella pneumoniae</name>
    <dbReference type="NCBI Taxonomy" id="573"/>
    <lineage>
        <taxon>Bacteria</taxon>
        <taxon>Pseudomonadati</taxon>
        <taxon>Pseudomonadota</taxon>
        <taxon>Gammaproteobacteria</taxon>
        <taxon>Enterobacterales</taxon>
        <taxon>Enterobacteriaceae</taxon>
        <taxon>Klebsiella/Raoultella group</taxon>
        <taxon>Klebsiella</taxon>
        <taxon>Klebsiella pneumoniae complex</taxon>
    </lineage>
</organism>
<proteinExistence type="predicted"/>
<accession>A0A377TS28</accession>